<sequence>MMRIWAWPIIVALLSVLGLVAGLVSEGLGDWLSWASLGVPVVIGCHGLVRGRASKPERGAAAGIAKQQARS</sequence>
<gene>
    <name evidence="2" type="ORF">CXK94_02065</name>
</gene>
<comment type="caution">
    <text evidence="2">The sequence shown here is derived from an EMBL/GenBank/DDBJ whole genome shotgun (WGS) entry which is preliminary data.</text>
</comment>
<keyword evidence="1" id="KW-1133">Transmembrane helix</keyword>
<keyword evidence="1" id="KW-0472">Membrane</keyword>
<organism evidence="2 3">
    <name type="scientific">Stutzerimonas stutzeri</name>
    <name type="common">Pseudomonas stutzeri</name>
    <dbReference type="NCBI Taxonomy" id="316"/>
    <lineage>
        <taxon>Bacteria</taxon>
        <taxon>Pseudomonadati</taxon>
        <taxon>Pseudomonadota</taxon>
        <taxon>Gammaproteobacteria</taxon>
        <taxon>Pseudomonadales</taxon>
        <taxon>Pseudomonadaceae</taxon>
        <taxon>Stutzerimonas</taxon>
    </lineage>
</organism>
<accession>A0A2N8T9F3</accession>
<reference evidence="2 3" key="1">
    <citation type="submission" date="2018-01" db="EMBL/GenBank/DDBJ databases">
        <title>Denitrification phenotypes of diverse strains of Pseudomonas stutzeri.</title>
        <authorList>
            <person name="Milligan D.A."/>
            <person name="Bergaust L."/>
            <person name="Bakken L.R."/>
            <person name="Frostegard A."/>
        </authorList>
    </citation>
    <scope>NUCLEOTIDE SEQUENCE [LARGE SCALE GENOMIC DNA]</scope>
    <source>
        <strain evidence="2 3">24a75</strain>
    </source>
</reference>
<keyword evidence="1" id="KW-0812">Transmembrane</keyword>
<evidence type="ECO:0000256" key="1">
    <source>
        <dbReference type="SAM" id="Phobius"/>
    </source>
</evidence>
<evidence type="ECO:0000313" key="2">
    <source>
        <dbReference type="EMBL" id="PNG11384.1"/>
    </source>
</evidence>
<evidence type="ECO:0008006" key="4">
    <source>
        <dbReference type="Google" id="ProtNLM"/>
    </source>
</evidence>
<protein>
    <recommendedName>
        <fullName evidence="4">DUF4175 domain-containing protein</fullName>
    </recommendedName>
</protein>
<dbReference type="Proteomes" id="UP000236023">
    <property type="component" value="Unassembled WGS sequence"/>
</dbReference>
<name>A0A2N8T9F3_STUST</name>
<evidence type="ECO:0000313" key="3">
    <source>
        <dbReference type="Proteomes" id="UP000236023"/>
    </source>
</evidence>
<dbReference type="RefSeq" id="WP_102893099.1">
    <property type="nucleotide sequence ID" value="NZ_JAMOHU010000013.1"/>
</dbReference>
<feature type="transmembrane region" description="Helical" evidence="1">
    <location>
        <begin position="32"/>
        <end position="49"/>
    </location>
</feature>
<dbReference type="EMBL" id="POUT01000001">
    <property type="protein sequence ID" value="PNG11384.1"/>
    <property type="molecule type" value="Genomic_DNA"/>
</dbReference>
<dbReference type="AlphaFoldDB" id="A0A2N8T9F3"/>
<proteinExistence type="predicted"/>